<evidence type="ECO:0000313" key="2">
    <source>
        <dbReference type="EMBL" id="KAH9296114.1"/>
    </source>
</evidence>
<dbReference type="PANTHER" id="PTHR33052">
    <property type="entry name" value="DUF4228 DOMAIN PROTEIN-RELATED"/>
    <property type="match status" value="1"/>
</dbReference>
<dbReference type="Pfam" id="PF14009">
    <property type="entry name" value="PADRE"/>
    <property type="match status" value="1"/>
</dbReference>
<name>A0AA38CG73_TAXCH</name>
<dbReference type="OMA" id="GNSIKCC"/>
<protein>
    <submittedName>
        <fullName evidence="2">Uncharacterized protein</fullName>
    </submittedName>
</protein>
<organism evidence="2 3">
    <name type="scientific">Taxus chinensis</name>
    <name type="common">Chinese yew</name>
    <name type="synonym">Taxus wallichiana var. chinensis</name>
    <dbReference type="NCBI Taxonomy" id="29808"/>
    <lineage>
        <taxon>Eukaryota</taxon>
        <taxon>Viridiplantae</taxon>
        <taxon>Streptophyta</taxon>
        <taxon>Embryophyta</taxon>
        <taxon>Tracheophyta</taxon>
        <taxon>Spermatophyta</taxon>
        <taxon>Pinopsida</taxon>
        <taxon>Pinidae</taxon>
        <taxon>Conifers II</taxon>
        <taxon>Cupressales</taxon>
        <taxon>Taxaceae</taxon>
        <taxon>Taxus</taxon>
    </lineage>
</organism>
<feature type="region of interest" description="Disordered" evidence="1">
    <location>
        <begin position="176"/>
        <end position="201"/>
    </location>
</feature>
<keyword evidence="3" id="KW-1185">Reference proteome</keyword>
<feature type="compositionally biased region" description="Basic and acidic residues" evidence="1">
    <location>
        <begin position="107"/>
        <end position="118"/>
    </location>
</feature>
<gene>
    <name evidence="2" type="ORF">KI387_039702</name>
</gene>
<feature type="region of interest" description="Disordered" evidence="1">
    <location>
        <begin position="90"/>
        <end position="149"/>
    </location>
</feature>
<feature type="compositionally biased region" description="Polar residues" evidence="1">
    <location>
        <begin position="124"/>
        <end position="135"/>
    </location>
</feature>
<evidence type="ECO:0000313" key="3">
    <source>
        <dbReference type="Proteomes" id="UP000824469"/>
    </source>
</evidence>
<evidence type="ECO:0000256" key="1">
    <source>
        <dbReference type="SAM" id="MobiDB-lite"/>
    </source>
</evidence>
<dbReference type="AlphaFoldDB" id="A0AA38CG73"/>
<dbReference type="Proteomes" id="UP000824469">
    <property type="component" value="Unassembled WGS sequence"/>
</dbReference>
<proteinExistence type="predicted"/>
<reference evidence="2 3" key="1">
    <citation type="journal article" date="2021" name="Nat. Plants">
        <title>The Taxus genome provides insights into paclitaxel biosynthesis.</title>
        <authorList>
            <person name="Xiong X."/>
            <person name="Gou J."/>
            <person name="Liao Q."/>
            <person name="Li Y."/>
            <person name="Zhou Q."/>
            <person name="Bi G."/>
            <person name="Li C."/>
            <person name="Du R."/>
            <person name="Wang X."/>
            <person name="Sun T."/>
            <person name="Guo L."/>
            <person name="Liang H."/>
            <person name="Lu P."/>
            <person name="Wu Y."/>
            <person name="Zhang Z."/>
            <person name="Ro D.K."/>
            <person name="Shang Y."/>
            <person name="Huang S."/>
            <person name="Yan J."/>
        </authorList>
    </citation>
    <scope>NUCLEOTIDE SEQUENCE [LARGE SCALE GENOMIC DNA]</scope>
    <source>
        <strain evidence="2">Ta-2019</strain>
    </source>
</reference>
<dbReference type="EMBL" id="JAHRHJ020000011">
    <property type="protein sequence ID" value="KAH9296114.1"/>
    <property type="molecule type" value="Genomic_DNA"/>
</dbReference>
<accession>A0AA38CG73</accession>
<comment type="caution">
    <text evidence="2">The sequence shown here is derived from an EMBL/GenBank/DDBJ whole genome shotgun (WGS) entry which is preliminary data.</text>
</comment>
<dbReference type="InterPro" id="IPR025322">
    <property type="entry name" value="PADRE_dom"/>
</dbReference>
<feature type="non-terminal residue" evidence="2">
    <location>
        <position position="201"/>
    </location>
</feature>
<sequence>MGNSIKCCIACMLPCGALDVVRVLHANGRVEEYSRAVKAGEVMKENPKHVLGLPSYQGVVQKTVVLPPEAELQKGKIYFLIPAYTLQKHRGHKGDSNAKISSSVQKPSERNVFEEKAPRGQSPHLKTSQNANANKSEAPKEKPSSLKQCGTERQLVISEHHLTEMVCENERVIDAQQGSRQCYRAQPKKKPESRRSSRVVV</sequence>